<reference evidence="2" key="1">
    <citation type="submission" date="2023-09" db="EMBL/GenBank/DDBJ databases">
        <title>Paenibacillus sp. chi10 Genome sequencing and assembly.</title>
        <authorList>
            <person name="Kim I."/>
        </authorList>
    </citation>
    <scope>NUCLEOTIDE SEQUENCE [LARGE SCALE GENOMIC DNA]</scope>
    <source>
        <strain evidence="2">chi10</strain>
    </source>
</reference>
<dbReference type="Proteomes" id="UP001250538">
    <property type="component" value="Unassembled WGS sequence"/>
</dbReference>
<dbReference type="AlphaFoldDB" id="A0AAJ2JZ05"/>
<evidence type="ECO:0000313" key="1">
    <source>
        <dbReference type="EMBL" id="MDT8977525.1"/>
    </source>
</evidence>
<name>A0AAJ2JZ05_9BACL</name>
<gene>
    <name evidence="1" type="ORF">RQP50_14900</name>
</gene>
<evidence type="ECO:0000313" key="2">
    <source>
        <dbReference type="Proteomes" id="UP001250538"/>
    </source>
</evidence>
<sequence>MQAIGLAEDGQKDITLCKKLSLQVVLLEPDMRDKKEKPDE</sequence>
<protein>
    <submittedName>
        <fullName evidence="1">Uncharacterized protein</fullName>
    </submittedName>
</protein>
<comment type="caution">
    <text evidence="1">The sequence shown here is derived from an EMBL/GenBank/DDBJ whole genome shotgun (WGS) entry which is preliminary data.</text>
</comment>
<proteinExistence type="predicted"/>
<accession>A0AAJ2JZ05</accession>
<organism evidence="1 2">
    <name type="scientific">Paenibacillus suaedae</name>
    <dbReference type="NCBI Taxonomy" id="3077233"/>
    <lineage>
        <taxon>Bacteria</taxon>
        <taxon>Bacillati</taxon>
        <taxon>Bacillota</taxon>
        <taxon>Bacilli</taxon>
        <taxon>Bacillales</taxon>
        <taxon>Paenibacillaceae</taxon>
        <taxon>Paenibacillus</taxon>
    </lineage>
</organism>
<keyword evidence="2" id="KW-1185">Reference proteome</keyword>
<dbReference type="EMBL" id="JAVYAA010000003">
    <property type="protein sequence ID" value="MDT8977525.1"/>
    <property type="molecule type" value="Genomic_DNA"/>
</dbReference>
<dbReference type="RefSeq" id="WP_260612126.1">
    <property type="nucleotide sequence ID" value="NZ_JAVYAA010000003.1"/>
</dbReference>